<organism evidence="1 2">
    <name type="scientific">Heterodera trifolii</name>
    <dbReference type="NCBI Taxonomy" id="157864"/>
    <lineage>
        <taxon>Eukaryota</taxon>
        <taxon>Metazoa</taxon>
        <taxon>Ecdysozoa</taxon>
        <taxon>Nematoda</taxon>
        <taxon>Chromadorea</taxon>
        <taxon>Rhabditida</taxon>
        <taxon>Tylenchina</taxon>
        <taxon>Tylenchomorpha</taxon>
        <taxon>Tylenchoidea</taxon>
        <taxon>Heteroderidae</taxon>
        <taxon>Heteroderinae</taxon>
        <taxon>Heterodera</taxon>
    </lineage>
</organism>
<dbReference type="EMBL" id="JBICBT010001059">
    <property type="protein sequence ID" value="KAL3085448.1"/>
    <property type="molecule type" value="Genomic_DNA"/>
</dbReference>
<dbReference type="Proteomes" id="UP001620626">
    <property type="component" value="Unassembled WGS sequence"/>
</dbReference>
<name>A0ABD2J697_9BILA</name>
<reference evidence="1 2" key="1">
    <citation type="submission" date="2024-10" db="EMBL/GenBank/DDBJ databases">
        <authorList>
            <person name="Kim D."/>
        </authorList>
    </citation>
    <scope>NUCLEOTIDE SEQUENCE [LARGE SCALE GENOMIC DNA]</scope>
    <source>
        <strain evidence="1">BH-2024</strain>
    </source>
</reference>
<evidence type="ECO:0000313" key="2">
    <source>
        <dbReference type="Proteomes" id="UP001620626"/>
    </source>
</evidence>
<sequence>MHPFEVAAPARTRAYWRGVRTSLKSPPNEPKPMGVAAQRTQTYWTTLKLPLRAETYWTTLKLPPRTETYWTTLKLPPRTETYWTTLKLPPRTETYWTTLKLPPT</sequence>
<proteinExistence type="predicted"/>
<comment type="caution">
    <text evidence="1">The sequence shown here is derived from an EMBL/GenBank/DDBJ whole genome shotgun (WGS) entry which is preliminary data.</text>
</comment>
<keyword evidence="2" id="KW-1185">Reference proteome</keyword>
<protein>
    <submittedName>
        <fullName evidence="1">Uncharacterized protein</fullName>
    </submittedName>
</protein>
<accession>A0ABD2J697</accession>
<evidence type="ECO:0000313" key="1">
    <source>
        <dbReference type="EMBL" id="KAL3085448.1"/>
    </source>
</evidence>
<gene>
    <name evidence="1" type="ORF">niasHT_031400</name>
</gene>
<dbReference type="AlphaFoldDB" id="A0ABD2J697"/>